<sequence>MATKPERKTERLAARLTPEQDALIRRAAEAEGTDLTNFTVTAALAHARDVLADRRLFVLTDAAWTEFLAALDRPVSHKPRLEKLFAARSIFDTEG</sequence>
<evidence type="ECO:0000256" key="2">
    <source>
        <dbReference type="ARBA" id="ARBA00022649"/>
    </source>
</evidence>
<dbReference type="FunFam" id="1.20.5.780:FF:000010">
    <property type="entry name" value="DUF1778 domain-containing protein"/>
    <property type="match status" value="1"/>
</dbReference>
<keyword evidence="3" id="KW-0805">Transcription regulation</keyword>
<keyword evidence="1" id="KW-0678">Repressor</keyword>
<proteinExistence type="inferred from homology"/>
<dbReference type="SUPFAM" id="SSF47598">
    <property type="entry name" value="Ribbon-helix-helix"/>
    <property type="match status" value="1"/>
</dbReference>
<dbReference type="InterPro" id="IPR010985">
    <property type="entry name" value="Ribbon_hlx_hlx"/>
</dbReference>
<dbReference type="PANTHER" id="PTHR35401:SF1">
    <property type="entry name" value="CYTOPLASMIC PROTEIN"/>
    <property type="match status" value="1"/>
</dbReference>
<gene>
    <name evidence="7" type="ORF">ERS007681_00125</name>
</gene>
<dbReference type="AlphaFoldDB" id="A0A655CY25"/>
<dbReference type="Pfam" id="PF08681">
    <property type="entry name" value="TacA1"/>
    <property type="match status" value="1"/>
</dbReference>
<accession>A0A655CY25</accession>
<evidence type="ECO:0000256" key="6">
    <source>
        <dbReference type="ARBA" id="ARBA00049988"/>
    </source>
</evidence>
<comment type="similarity">
    <text evidence="6">Belongs to the TacA antitoxin family.</text>
</comment>
<keyword evidence="4" id="KW-0238">DNA-binding</keyword>
<dbReference type="InterPro" id="IPR014795">
    <property type="entry name" value="TacA_1-like"/>
</dbReference>
<protein>
    <submittedName>
        <fullName evidence="7">Conserved protein of uncharacterized function (Part 2)</fullName>
    </submittedName>
</protein>
<dbReference type="PANTHER" id="PTHR35401">
    <property type="entry name" value="COPG FAMILY HELIX-TURN-HELIX PROTEIN-RELATED-RELATED"/>
    <property type="match status" value="1"/>
</dbReference>
<dbReference type="GO" id="GO:0006355">
    <property type="term" value="P:regulation of DNA-templated transcription"/>
    <property type="evidence" value="ECO:0007669"/>
    <property type="project" value="InterPro"/>
</dbReference>
<dbReference type="GO" id="GO:0003677">
    <property type="term" value="F:DNA binding"/>
    <property type="evidence" value="ECO:0007669"/>
    <property type="project" value="UniProtKB-KW"/>
</dbReference>
<organism evidence="7 8">
    <name type="scientific">Mycobacterium tuberculosis</name>
    <dbReference type="NCBI Taxonomy" id="1773"/>
    <lineage>
        <taxon>Bacteria</taxon>
        <taxon>Bacillati</taxon>
        <taxon>Actinomycetota</taxon>
        <taxon>Actinomycetes</taxon>
        <taxon>Mycobacteriales</taxon>
        <taxon>Mycobacteriaceae</taxon>
        <taxon>Mycobacterium</taxon>
        <taxon>Mycobacterium tuberculosis complex</taxon>
    </lineage>
</organism>
<keyword evidence="2" id="KW-1277">Toxin-antitoxin system</keyword>
<name>A0A655CY25_MYCTX</name>
<dbReference type="Gene3D" id="1.20.5.780">
    <property type="entry name" value="Single helix bin"/>
    <property type="match status" value="1"/>
</dbReference>
<evidence type="ECO:0000256" key="5">
    <source>
        <dbReference type="ARBA" id="ARBA00023163"/>
    </source>
</evidence>
<evidence type="ECO:0000256" key="4">
    <source>
        <dbReference type="ARBA" id="ARBA00023125"/>
    </source>
</evidence>
<keyword evidence="5" id="KW-0804">Transcription</keyword>
<evidence type="ECO:0000256" key="3">
    <source>
        <dbReference type="ARBA" id="ARBA00023015"/>
    </source>
</evidence>
<reference evidence="7 8" key="1">
    <citation type="submission" date="2015-03" db="EMBL/GenBank/DDBJ databases">
        <authorList>
            <consortium name="Pathogen Informatics"/>
        </authorList>
    </citation>
    <scope>NUCLEOTIDE SEQUENCE [LARGE SCALE GENOMIC DNA]</scope>
    <source>
        <strain evidence="7 8">G09901357</strain>
    </source>
</reference>
<evidence type="ECO:0000313" key="8">
    <source>
        <dbReference type="Proteomes" id="UP000048289"/>
    </source>
</evidence>
<dbReference type="EMBL" id="CFOE01000007">
    <property type="protein sequence ID" value="CFE34670.1"/>
    <property type="molecule type" value="Genomic_DNA"/>
</dbReference>
<evidence type="ECO:0000313" key="7">
    <source>
        <dbReference type="EMBL" id="CFE34670.1"/>
    </source>
</evidence>
<dbReference type="Proteomes" id="UP000048289">
    <property type="component" value="Unassembled WGS sequence"/>
</dbReference>
<evidence type="ECO:0000256" key="1">
    <source>
        <dbReference type="ARBA" id="ARBA00022491"/>
    </source>
</evidence>